<organism evidence="7 8">
    <name type="scientific">Folsomia candida</name>
    <name type="common">Springtail</name>
    <dbReference type="NCBI Taxonomy" id="158441"/>
    <lineage>
        <taxon>Eukaryota</taxon>
        <taxon>Metazoa</taxon>
        <taxon>Ecdysozoa</taxon>
        <taxon>Arthropoda</taxon>
        <taxon>Hexapoda</taxon>
        <taxon>Collembola</taxon>
        <taxon>Entomobryomorpha</taxon>
        <taxon>Isotomoidea</taxon>
        <taxon>Isotomidae</taxon>
        <taxon>Proisotominae</taxon>
        <taxon>Folsomia</taxon>
    </lineage>
</organism>
<accession>A0A226D6K2</accession>
<dbReference type="STRING" id="158441.A0A226D6K2"/>
<sequence>MNSTYHHQREILSLKSRALTILVDNYTTIFQNIDHHKLRTLIPKPFLKEIFSRLAFKGILEGPLFRLLDQRATIIDLKSIRNFNNAACSVLKNFSNLRTLYLDEVCADSESLCDLFSTMYKLSILEITKSPSFNDSVAKVMSESCPCLRVLNANRTGLGDEGLIAFGQNSLTFVALDISNTSVSYAGIQGLLSSPTKGTLKELKCRGTKVNNREDILTIIMGFQPLEEYTFDFASSALSSTNIALLPSVPSAELIFHPFRSPGSHFNSLPCMLSVLESEMSKRGRGGTAGAKFRISLALPVGAVMNCADNTGGKNLFVIAVQGIRGRLNRLPAAAVGDMFVSTVKKGKPELRKKVMPAVVIRQRKPYRRKDGVFLYFEDNAGVIVNNKGEMKGSAITGPVAKECADLWPRIASNAGSIA</sequence>
<dbReference type="HAMAP" id="MF_01367">
    <property type="entry name" value="Ribosomal_uL14"/>
    <property type="match status" value="1"/>
</dbReference>
<evidence type="ECO:0000313" key="8">
    <source>
        <dbReference type="Proteomes" id="UP000198287"/>
    </source>
</evidence>
<protein>
    <recommendedName>
        <fullName evidence="4">Large ribosomal subunit protein uL14</fullName>
    </recommendedName>
    <alternativeName>
        <fullName evidence="5">60S ribosomal protein L23</fullName>
    </alternativeName>
</protein>
<dbReference type="SMART" id="SM01374">
    <property type="entry name" value="Ribosomal_L14"/>
    <property type="match status" value="1"/>
</dbReference>
<dbReference type="EMBL" id="LNIX01000033">
    <property type="protein sequence ID" value="OXA40488.1"/>
    <property type="molecule type" value="Genomic_DNA"/>
</dbReference>
<evidence type="ECO:0000256" key="4">
    <source>
        <dbReference type="ARBA" id="ARBA00035199"/>
    </source>
</evidence>
<gene>
    <name evidence="7" type="ORF">Fcan01_24807</name>
</gene>
<dbReference type="Proteomes" id="UP000198287">
    <property type="component" value="Unassembled WGS sequence"/>
</dbReference>
<dbReference type="GO" id="GO:0022625">
    <property type="term" value="C:cytosolic large ribosomal subunit"/>
    <property type="evidence" value="ECO:0007669"/>
    <property type="project" value="TreeGrafter"/>
</dbReference>
<evidence type="ECO:0000313" key="7">
    <source>
        <dbReference type="EMBL" id="OXA40488.1"/>
    </source>
</evidence>
<dbReference type="CDD" id="cd00337">
    <property type="entry name" value="Ribosomal_uL14"/>
    <property type="match status" value="1"/>
</dbReference>
<comment type="caution">
    <text evidence="7">The sequence shown here is derived from an EMBL/GenBank/DDBJ whole genome shotgun (WGS) entry which is preliminary data.</text>
</comment>
<comment type="similarity">
    <text evidence="1 6">Belongs to the universal ribosomal protein uL14 family.</text>
</comment>
<evidence type="ECO:0000256" key="5">
    <source>
        <dbReference type="ARBA" id="ARBA00035326"/>
    </source>
</evidence>
<name>A0A226D6K2_FOLCA</name>
<dbReference type="PANTHER" id="PTHR11761:SF8">
    <property type="entry name" value="LARGE RIBOSOMAL SUBUNIT PROTEIN UL14"/>
    <property type="match status" value="1"/>
</dbReference>
<dbReference type="SUPFAM" id="SSF52047">
    <property type="entry name" value="RNI-like"/>
    <property type="match status" value="1"/>
</dbReference>
<dbReference type="PROSITE" id="PS00049">
    <property type="entry name" value="RIBOSOMAL_L14"/>
    <property type="match status" value="1"/>
</dbReference>
<dbReference type="OrthoDB" id="407959at2759"/>
<keyword evidence="8" id="KW-1185">Reference proteome</keyword>
<keyword evidence="3 6" id="KW-0687">Ribonucleoprotein</keyword>
<dbReference type="InterPro" id="IPR000218">
    <property type="entry name" value="Ribosomal_uL14"/>
</dbReference>
<keyword evidence="2 6" id="KW-0689">Ribosomal protein</keyword>
<proteinExistence type="inferred from homology"/>
<dbReference type="SUPFAM" id="SSF50193">
    <property type="entry name" value="Ribosomal protein L14"/>
    <property type="match status" value="1"/>
</dbReference>
<dbReference type="FunFam" id="2.40.150.20:FF:000003">
    <property type="entry name" value="60S ribosomal protein L23"/>
    <property type="match status" value="1"/>
</dbReference>
<dbReference type="Gene3D" id="3.80.10.10">
    <property type="entry name" value="Ribonuclease Inhibitor"/>
    <property type="match status" value="1"/>
</dbReference>
<evidence type="ECO:0000256" key="6">
    <source>
        <dbReference type="RuleBase" id="RU003949"/>
    </source>
</evidence>
<dbReference type="GO" id="GO:0006412">
    <property type="term" value="P:translation"/>
    <property type="evidence" value="ECO:0007669"/>
    <property type="project" value="InterPro"/>
</dbReference>
<dbReference type="Gene3D" id="2.40.150.20">
    <property type="entry name" value="Ribosomal protein L14"/>
    <property type="match status" value="1"/>
</dbReference>
<dbReference type="PANTHER" id="PTHR11761">
    <property type="entry name" value="50S/60S RIBOSOMAL PROTEIN L14/L23"/>
    <property type="match status" value="1"/>
</dbReference>
<evidence type="ECO:0000256" key="1">
    <source>
        <dbReference type="ARBA" id="ARBA00010745"/>
    </source>
</evidence>
<dbReference type="InterPro" id="IPR036853">
    <property type="entry name" value="Ribosomal_uL14_sf"/>
</dbReference>
<dbReference type="Pfam" id="PF00238">
    <property type="entry name" value="Ribosomal_L14"/>
    <property type="match status" value="1"/>
</dbReference>
<dbReference type="GO" id="GO:0003735">
    <property type="term" value="F:structural constituent of ribosome"/>
    <property type="evidence" value="ECO:0007669"/>
    <property type="project" value="InterPro"/>
</dbReference>
<reference evidence="7 8" key="1">
    <citation type="submission" date="2015-12" db="EMBL/GenBank/DDBJ databases">
        <title>The genome of Folsomia candida.</title>
        <authorList>
            <person name="Faddeeva A."/>
            <person name="Derks M.F."/>
            <person name="Anvar Y."/>
            <person name="Smit S."/>
            <person name="Van Straalen N."/>
            <person name="Roelofs D."/>
        </authorList>
    </citation>
    <scope>NUCLEOTIDE SEQUENCE [LARGE SCALE GENOMIC DNA]</scope>
    <source>
        <strain evidence="7 8">VU population</strain>
        <tissue evidence="7">Whole body</tissue>
    </source>
</reference>
<evidence type="ECO:0000256" key="3">
    <source>
        <dbReference type="ARBA" id="ARBA00023274"/>
    </source>
</evidence>
<dbReference type="InterPro" id="IPR019972">
    <property type="entry name" value="Ribosomal_uL14_CS"/>
</dbReference>
<evidence type="ECO:0000256" key="2">
    <source>
        <dbReference type="ARBA" id="ARBA00022980"/>
    </source>
</evidence>
<dbReference type="GO" id="GO:0070180">
    <property type="term" value="F:large ribosomal subunit rRNA binding"/>
    <property type="evidence" value="ECO:0007669"/>
    <property type="project" value="TreeGrafter"/>
</dbReference>
<dbReference type="InterPro" id="IPR032675">
    <property type="entry name" value="LRR_dom_sf"/>
</dbReference>
<dbReference type="AlphaFoldDB" id="A0A226D6K2"/>